<dbReference type="EMBL" id="JARK01001467">
    <property type="protein sequence ID" value="EYB98489.1"/>
    <property type="molecule type" value="Genomic_DNA"/>
</dbReference>
<organism evidence="1 2">
    <name type="scientific">Ancylostoma ceylanicum</name>
    <dbReference type="NCBI Taxonomy" id="53326"/>
    <lineage>
        <taxon>Eukaryota</taxon>
        <taxon>Metazoa</taxon>
        <taxon>Ecdysozoa</taxon>
        <taxon>Nematoda</taxon>
        <taxon>Chromadorea</taxon>
        <taxon>Rhabditida</taxon>
        <taxon>Rhabditina</taxon>
        <taxon>Rhabditomorpha</taxon>
        <taxon>Strongyloidea</taxon>
        <taxon>Ancylostomatidae</taxon>
        <taxon>Ancylostomatinae</taxon>
        <taxon>Ancylostoma</taxon>
    </lineage>
</organism>
<dbReference type="AlphaFoldDB" id="A0A016T7A4"/>
<gene>
    <name evidence="1" type="primary">Acey_s0131.g1653</name>
    <name evidence="1" type="ORF">Y032_0131g1653</name>
</gene>
<reference evidence="2" key="1">
    <citation type="journal article" date="2015" name="Nat. Genet.">
        <title>The genome and transcriptome of the zoonotic hookworm Ancylostoma ceylanicum identify infection-specific gene families.</title>
        <authorList>
            <person name="Schwarz E.M."/>
            <person name="Hu Y."/>
            <person name="Antoshechkin I."/>
            <person name="Miller M.M."/>
            <person name="Sternberg P.W."/>
            <person name="Aroian R.V."/>
        </authorList>
    </citation>
    <scope>NUCLEOTIDE SEQUENCE</scope>
    <source>
        <strain evidence="2">HY135</strain>
    </source>
</reference>
<name>A0A016T7A4_9BILA</name>
<accession>A0A016T7A4</accession>
<evidence type="ECO:0000313" key="1">
    <source>
        <dbReference type="EMBL" id="EYB98489.1"/>
    </source>
</evidence>
<keyword evidence="2" id="KW-1185">Reference proteome</keyword>
<protein>
    <submittedName>
        <fullName evidence="1">Uncharacterized protein</fullName>
    </submittedName>
</protein>
<dbReference type="Proteomes" id="UP000024635">
    <property type="component" value="Unassembled WGS sequence"/>
</dbReference>
<proteinExistence type="predicted"/>
<sequence>MRLSTIWVMVRNTVRIIDSSMIMLTTGILAFSEWDVHLAIFCTNRVRNALYTVCTEDVNHDCPAAPTSTRRGRVLWMLDVASRQQALLEAPRCSGHELVIRFIP</sequence>
<comment type="caution">
    <text evidence="1">The sequence shown here is derived from an EMBL/GenBank/DDBJ whole genome shotgun (WGS) entry which is preliminary data.</text>
</comment>
<evidence type="ECO:0000313" key="2">
    <source>
        <dbReference type="Proteomes" id="UP000024635"/>
    </source>
</evidence>